<feature type="transmembrane region" description="Helical" evidence="7">
    <location>
        <begin position="46"/>
        <end position="66"/>
    </location>
</feature>
<comment type="subcellular location">
    <subcellularLocation>
        <location evidence="1">Cell membrane</location>
        <topology evidence="1">Multi-pass membrane protein</topology>
    </subcellularLocation>
</comment>
<dbReference type="GO" id="GO:0005886">
    <property type="term" value="C:plasma membrane"/>
    <property type="evidence" value="ECO:0007669"/>
    <property type="project" value="UniProtKB-SubCell"/>
</dbReference>
<comment type="caution">
    <text evidence="8">The sequence shown here is derived from an EMBL/GenBank/DDBJ whole genome shotgun (WGS) entry which is preliminary data.</text>
</comment>
<evidence type="ECO:0000256" key="2">
    <source>
        <dbReference type="ARBA" id="ARBA00005779"/>
    </source>
</evidence>
<dbReference type="RefSeq" id="WP_184207045.1">
    <property type="nucleotide sequence ID" value="NZ_JACHIF010000002.1"/>
</dbReference>
<accession>A0A7W8DP53</accession>
<keyword evidence="5 7" id="KW-1133">Transmembrane helix</keyword>
<keyword evidence="6 7" id="KW-0472">Membrane</keyword>
<evidence type="ECO:0000313" key="9">
    <source>
        <dbReference type="Proteomes" id="UP000534294"/>
    </source>
</evidence>
<keyword evidence="9" id="KW-1185">Reference proteome</keyword>
<organism evidence="8 9">
    <name type="scientific">Prosthecobacter dejongeii</name>
    <dbReference type="NCBI Taxonomy" id="48465"/>
    <lineage>
        <taxon>Bacteria</taxon>
        <taxon>Pseudomonadati</taxon>
        <taxon>Verrucomicrobiota</taxon>
        <taxon>Verrucomicrobiia</taxon>
        <taxon>Verrucomicrobiales</taxon>
        <taxon>Verrucomicrobiaceae</taxon>
        <taxon>Prosthecobacter</taxon>
    </lineage>
</organism>
<evidence type="ECO:0000256" key="4">
    <source>
        <dbReference type="ARBA" id="ARBA00022692"/>
    </source>
</evidence>
<evidence type="ECO:0000256" key="1">
    <source>
        <dbReference type="ARBA" id="ARBA00004651"/>
    </source>
</evidence>
<proteinExistence type="inferred from homology"/>
<evidence type="ECO:0000256" key="3">
    <source>
        <dbReference type="ARBA" id="ARBA00022475"/>
    </source>
</evidence>
<comment type="similarity">
    <text evidence="2">Belongs to the UPF0719 family.</text>
</comment>
<dbReference type="InterPro" id="IPR007140">
    <property type="entry name" value="DUF350"/>
</dbReference>
<dbReference type="Proteomes" id="UP000534294">
    <property type="component" value="Unassembled WGS sequence"/>
</dbReference>
<sequence>MDIAILINSIIYAILGIVIFVTGFIIVDKLTPYDLWKQLVEEKNLALAIVVGAAALGICQIIAAAIH</sequence>
<keyword evidence="4 7" id="KW-0812">Transmembrane</keyword>
<dbReference type="EMBL" id="JACHIF010000002">
    <property type="protein sequence ID" value="MBB5037294.1"/>
    <property type="molecule type" value="Genomic_DNA"/>
</dbReference>
<reference evidence="8 9" key="1">
    <citation type="submission" date="2020-08" db="EMBL/GenBank/DDBJ databases">
        <title>Genomic Encyclopedia of Type Strains, Phase IV (KMG-IV): sequencing the most valuable type-strain genomes for metagenomic binning, comparative biology and taxonomic classification.</title>
        <authorList>
            <person name="Goeker M."/>
        </authorList>
    </citation>
    <scope>NUCLEOTIDE SEQUENCE [LARGE SCALE GENOMIC DNA]</scope>
    <source>
        <strain evidence="8 9">DSM 12251</strain>
    </source>
</reference>
<dbReference type="Pfam" id="PF03994">
    <property type="entry name" value="DUF350"/>
    <property type="match status" value="1"/>
</dbReference>
<dbReference type="AlphaFoldDB" id="A0A7W8DP53"/>
<evidence type="ECO:0000256" key="5">
    <source>
        <dbReference type="ARBA" id="ARBA00022989"/>
    </source>
</evidence>
<gene>
    <name evidence="8" type="ORF">HNQ64_001536</name>
</gene>
<name>A0A7W8DP53_9BACT</name>
<evidence type="ECO:0000313" key="8">
    <source>
        <dbReference type="EMBL" id="MBB5037294.1"/>
    </source>
</evidence>
<evidence type="ECO:0000256" key="6">
    <source>
        <dbReference type="ARBA" id="ARBA00023136"/>
    </source>
</evidence>
<evidence type="ECO:0000256" key="7">
    <source>
        <dbReference type="SAM" id="Phobius"/>
    </source>
</evidence>
<feature type="transmembrane region" description="Helical" evidence="7">
    <location>
        <begin position="5"/>
        <end position="26"/>
    </location>
</feature>
<keyword evidence="3" id="KW-1003">Cell membrane</keyword>
<protein>
    <submittedName>
        <fullName evidence="8">Uncharacterized membrane protein YjfL (UPF0719 family)</fullName>
    </submittedName>
</protein>